<dbReference type="AlphaFoldDB" id="A0A0E0A858"/>
<proteinExistence type="predicted"/>
<name>A0A0E0A858_9ORYZ</name>
<dbReference type="Gramene" id="OGLUM06G11750.1">
    <property type="protein sequence ID" value="OGLUM06G11750.1"/>
    <property type="gene ID" value="OGLUM06G11750"/>
</dbReference>
<reference evidence="1" key="1">
    <citation type="submission" date="2015-04" db="UniProtKB">
        <authorList>
            <consortium name="EnsemblPlants"/>
        </authorList>
    </citation>
    <scope>IDENTIFICATION</scope>
</reference>
<dbReference type="HOGENOM" id="CLU_2625979_0_0_1"/>
<organism evidence="1">
    <name type="scientific">Oryza glumipatula</name>
    <dbReference type="NCBI Taxonomy" id="40148"/>
    <lineage>
        <taxon>Eukaryota</taxon>
        <taxon>Viridiplantae</taxon>
        <taxon>Streptophyta</taxon>
        <taxon>Embryophyta</taxon>
        <taxon>Tracheophyta</taxon>
        <taxon>Spermatophyta</taxon>
        <taxon>Magnoliopsida</taxon>
        <taxon>Liliopsida</taxon>
        <taxon>Poales</taxon>
        <taxon>Poaceae</taxon>
        <taxon>BOP clade</taxon>
        <taxon>Oryzoideae</taxon>
        <taxon>Oryzeae</taxon>
        <taxon>Oryzinae</taxon>
        <taxon>Oryza</taxon>
    </lineage>
</organism>
<evidence type="ECO:0000313" key="2">
    <source>
        <dbReference type="Proteomes" id="UP000026961"/>
    </source>
</evidence>
<protein>
    <submittedName>
        <fullName evidence="1">Uncharacterized protein</fullName>
    </submittedName>
</protein>
<sequence>MVGDKISGTSIGNISTLLGGAEAIHTASYHKFHHVPILFGLGNYKKLIRKGKQLILHEVIPRWACNRREEAGAISSHS</sequence>
<reference evidence="1" key="2">
    <citation type="submission" date="2018-05" db="EMBL/GenBank/DDBJ databases">
        <title>OgluRS3 (Oryza glumaepatula Reference Sequence Version 3).</title>
        <authorList>
            <person name="Zhang J."/>
            <person name="Kudrna D."/>
            <person name="Lee S."/>
            <person name="Talag J."/>
            <person name="Welchert J."/>
            <person name="Wing R.A."/>
        </authorList>
    </citation>
    <scope>NUCLEOTIDE SEQUENCE [LARGE SCALE GENOMIC DNA]</scope>
</reference>
<dbReference type="Proteomes" id="UP000026961">
    <property type="component" value="Chromosome 6"/>
</dbReference>
<keyword evidence="2" id="KW-1185">Reference proteome</keyword>
<evidence type="ECO:0000313" key="1">
    <source>
        <dbReference type="EnsemblPlants" id="OGLUM06G11750.1"/>
    </source>
</evidence>
<dbReference type="EnsemblPlants" id="OGLUM06G11750.1">
    <property type="protein sequence ID" value="OGLUM06G11750.1"/>
    <property type="gene ID" value="OGLUM06G11750"/>
</dbReference>
<accession>A0A0E0A858</accession>